<evidence type="ECO:0000259" key="1">
    <source>
        <dbReference type="PROSITE" id="PS50822"/>
    </source>
</evidence>
<dbReference type="SUPFAM" id="SSF101690">
    <property type="entry name" value="PAZ domain"/>
    <property type="match status" value="1"/>
</dbReference>
<dbReference type="Proteomes" id="UP001470230">
    <property type="component" value="Unassembled WGS sequence"/>
</dbReference>
<evidence type="ECO:0000313" key="3">
    <source>
        <dbReference type="Proteomes" id="UP001470230"/>
    </source>
</evidence>
<dbReference type="Gene3D" id="3.40.50.2300">
    <property type="match status" value="1"/>
</dbReference>
<feature type="domain" description="Piwi" evidence="1">
    <location>
        <begin position="513"/>
        <end position="808"/>
    </location>
</feature>
<dbReference type="Pfam" id="PF02170">
    <property type="entry name" value="PAZ"/>
    <property type="match status" value="1"/>
</dbReference>
<proteinExistence type="predicted"/>
<dbReference type="SMART" id="SM00949">
    <property type="entry name" value="PAZ"/>
    <property type="match status" value="1"/>
</dbReference>
<dbReference type="EMBL" id="JAPFFF010000015">
    <property type="protein sequence ID" value="KAK8866933.1"/>
    <property type="molecule type" value="Genomic_DNA"/>
</dbReference>
<keyword evidence="3" id="KW-1185">Reference proteome</keyword>
<dbReference type="SMART" id="SM00950">
    <property type="entry name" value="Piwi"/>
    <property type="match status" value="1"/>
</dbReference>
<protein>
    <recommendedName>
        <fullName evidence="1">Piwi domain-containing protein</fullName>
    </recommendedName>
</protein>
<dbReference type="SUPFAM" id="SSF53098">
    <property type="entry name" value="Ribonuclease H-like"/>
    <property type="match status" value="1"/>
</dbReference>
<dbReference type="InterPro" id="IPR003100">
    <property type="entry name" value="PAZ_dom"/>
</dbReference>
<dbReference type="InterPro" id="IPR036085">
    <property type="entry name" value="PAZ_dom_sf"/>
</dbReference>
<gene>
    <name evidence="2" type="ORF">M9Y10_009902</name>
</gene>
<dbReference type="PROSITE" id="PS50822">
    <property type="entry name" value="PIWI"/>
    <property type="match status" value="1"/>
</dbReference>
<dbReference type="Pfam" id="PF02171">
    <property type="entry name" value="Piwi"/>
    <property type="match status" value="1"/>
</dbReference>
<dbReference type="InterPro" id="IPR012337">
    <property type="entry name" value="RNaseH-like_sf"/>
</dbReference>
<organism evidence="2 3">
    <name type="scientific">Tritrichomonas musculus</name>
    <dbReference type="NCBI Taxonomy" id="1915356"/>
    <lineage>
        <taxon>Eukaryota</taxon>
        <taxon>Metamonada</taxon>
        <taxon>Parabasalia</taxon>
        <taxon>Tritrichomonadida</taxon>
        <taxon>Tritrichomonadidae</taxon>
        <taxon>Tritrichomonas</taxon>
    </lineage>
</organism>
<dbReference type="InterPro" id="IPR036397">
    <property type="entry name" value="RNaseH_sf"/>
</dbReference>
<reference evidence="2 3" key="1">
    <citation type="submission" date="2024-04" db="EMBL/GenBank/DDBJ databases">
        <title>Tritrichomonas musculus Genome.</title>
        <authorList>
            <person name="Alves-Ferreira E."/>
            <person name="Grigg M."/>
            <person name="Lorenzi H."/>
            <person name="Galac M."/>
        </authorList>
    </citation>
    <scope>NUCLEOTIDE SEQUENCE [LARGE SCALE GENOMIC DNA]</scope>
    <source>
        <strain evidence="2 3">EAF2021</strain>
    </source>
</reference>
<comment type="caution">
    <text evidence="2">The sequence shown here is derived from an EMBL/GenBank/DDBJ whole genome shotgun (WGS) entry which is preliminary data.</text>
</comment>
<name>A0ABR2IR97_9EUKA</name>
<sequence length="823" mass="92916">MSRVSKRDKNRQHDVEESCARLRKLLGDDDTLPNAINFSDGKVVPINTNVYHLSLKGTSSLYQYDVTLEPEILSSRLITHFVYSALCPKGGPMGTNEKWQKIIFDGQRIIYSSLDDLQGQFTVQPRKDTDKVVTVNITQTRKIESDDTESLLSIYNTAFHRAYHALNLSNFRRKWIDEKNVNKINVFQIYNGYLPSISYLSGGLSYVLNTATRIDRSGTLYDFIKDKNALNDPNARADTEAAIRSMQIQTTHRPKKPKTVIVSSILWNEVASQKTFEQENRKTHEKRTISFADYYQEVYNHTCKPDDVLIEMVTRANGQDKVTIFPSSVLKASGISEAERRRRDTMKDIAQFTRISPQDRKTKLDRFVQSLKENEEASSFLNQWGFTLGSSVQVNGHVINPPTLEISKKNGGQADEYPLTDRLTYQSIFRDHGMYEGATIKNALLIVAPDTNRNDMPQFIKNLEQVAPGLPLNIPKINPSKHVLYVNNSHPNDYINSIAKYFEACVPEELPGFVICLIPSQEKKRYDGIKHFLTVELGVLSQCVKTQTVFQKPNLSVYTNIAVQIASKLGGVPFKVKVPLKSTMVIGLSLPSSSLRGTSPVCAGTCSTDFGLVHFYSNMKPLQRGENAIPEDFLREFVEEGLKRFNKRTGAYPKNIIVYRDGVTYAQMPKLKQIEVSAIVDTVKEVTGTDTISIVYMIAQKHASIRIMKEVGSNKVDNAGAGTVITDEIATKGVAEFYMISHYANQGSASPTRYTIIYHYPKFFDDDHLIKLTHFQTLQYPNWNGSIRTPACLMLASRLADMAKTHLSSDSPKDFLNNNLHFL</sequence>
<accession>A0ABR2IR97</accession>
<dbReference type="Gene3D" id="2.170.260.10">
    <property type="entry name" value="paz domain"/>
    <property type="match status" value="1"/>
</dbReference>
<evidence type="ECO:0000313" key="2">
    <source>
        <dbReference type="EMBL" id="KAK8866933.1"/>
    </source>
</evidence>
<dbReference type="Gene3D" id="3.30.420.10">
    <property type="entry name" value="Ribonuclease H-like superfamily/Ribonuclease H"/>
    <property type="match status" value="1"/>
</dbReference>
<dbReference type="PANTHER" id="PTHR22891">
    <property type="entry name" value="EUKARYOTIC TRANSLATION INITIATION FACTOR 2C"/>
    <property type="match status" value="1"/>
</dbReference>
<dbReference type="InterPro" id="IPR003165">
    <property type="entry name" value="Piwi"/>
</dbReference>